<comment type="similarity">
    <text evidence="1">Belongs to the ABC transporter superfamily. ABCD family. Peroxisomal fatty acyl CoA transporter (TC 3.A.1.203) subfamily.</text>
</comment>
<evidence type="ECO:0000256" key="3">
    <source>
        <dbReference type="ARBA" id="ARBA00022692"/>
    </source>
</evidence>
<evidence type="ECO:0000256" key="4">
    <source>
        <dbReference type="ARBA" id="ARBA00022989"/>
    </source>
</evidence>
<feature type="domain" description="ABC transporter" evidence="7">
    <location>
        <begin position="333"/>
        <end position="554"/>
    </location>
</feature>
<evidence type="ECO:0000259" key="7">
    <source>
        <dbReference type="PROSITE" id="PS50893"/>
    </source>
</evidence>
<dbReference type="GO" id="GO:0016887">
    <property type="term" value="F:ATP hydrolysis activity"/>
    <property type="evidence" value="ECO:0007669"/>
    <property type="project" value="InterPro"/>
</dbReference>
<dbReference type="InterPro" id="IPR050835">
    <property type="entry name" value="ABC_transporter_sub-D"/>
</dbReference>
<dbReference type="CDD" id="cd03223">
    <property type="entry name" value="ABCD_peroxisomal_ALDP"/>
    <property type="match status" value="1"/>
</dbReference>
<proteinExistence type="inferred from homology"/>
<organism evidence="8">
    <name type="scientific">Arcella intermedia</name>
    <dbReference type="NCBI Taxonomy" id="1963864"/>
    <lineage>
        <taxon>Eukaryota</taxon>
        <taxon>Amoebozoa</taxon>
        <taxon>Tubulinea</taxon>
        <taxon>Elardia</taxon>
        <taxon>Arcellinida</taxon>
        <taxon>Sphaerothecina</taxon>
        <taxon>Arcellidae</taxon>
        <taxon>Arcella</taxon>
    </lineage>
</organism>
<dbReference type="GO" id="GO:0006635">
    <property type="term" value="P:fatty acid beta-oxidation"/>
    <property type="evidence" value="ECO:0007669"/>
    <property type="project" value="TreeGrafter"/>
</dbReference>
<evidence type="ECO:0000256" key="1">
    <source>
        <dbReference type="ARBA" id="ARBA00008575"/>
    </source>
</evidence>
<feature type="transmembrane region" description="Helical" evidence="6">
    <location>
        <begin position="144"/>
        <end position="165"/>
    </location>
</feature>
<keyword evidence="5 6" id="KW-0472">Membrane</keyword>
<dbReference type="SUPFAM" id="SSF90123">
    <property type="entry name" value="ABC transporter transmembrane region"/>
    <property type="match status" value="1"/>
</dbReference>
<dbReference type="PANTHER" id="PTHR11384">
    <property type="entry name" value="ATP-BINDING CASSETTE, SUB-FAMILY D MEMBER"/>
    <property type="match status" value="1"/>
</dbReference>
<dbReference type="Gene3D" id="1.20.1560.10">
    <property type="entry name" value="ABC transporter type 1, transmembrane domain"/>
    <property type="match status" value="1"/>
</dbReference>
<reference evidence="8" key="1">
    <citation type="journal article" date="2020" name="J. Eukaryot. Microbiol.">
        <title>De novo Sequencing, Assembly and Annotation of the Transcriptome for the Free-Living Testate Amoeba Arcella intermedia.</title>
        <authorList>
            <person name="Ribeiro G.M."/>
            <person name="Porfirio-Sousa A.L."/>
            <person name="Maurer-Alcala X.X."/>
            <person name="Katz L.A."/>
            <person name="Lahr D.J.G."/>
        </authorList>
    </citation>
    <scope>NUCLEOTIDE SEQUENCE</scope>
</reference>
<dbReference type="GO" id="GO:0005778">
    <property type="term" value="C:peroxisomal membrane"/>
    <property type="evidence" value="ECO:0007669"/>
    <property type="project" value="TreeGrafter"/>
</dbReference>
<dbReference type="AlphaFoldDB" id="A0A6B2KZY5"/>
<protein>
    <recommendedName>
        <fullName evidence="7">ABC transporter domain-containing protein</fullName>
    </recommendedName>
</protein>
<dbReference type="InterPro" id="IPR011527">
    <property type="entry name" value="ABC1_TM_dom"/>
</dbReference>
<dbReference type="InterPro" id="IPR003439">
    <property type="entry name" value="ABC_transporter-like_ATP-bd"/>
</dbReference>
<evidence type="ECO:0000256" key="5">
    <source>
        <dbReference type="ARBA" id="ARBA00023136"/>
    </source>
</evidence>
<dbReference type="InterPro" id="IPR027417">
    <property type="entry name" value="P-loop_NTPase"/>
</dbReference>
<dbReference type="Gene3D" id="3.40.50.300">
    <property type="entry name" value="P-loop containing nucleotide triphosphate hydrolases"/>
    <property type="match status" value="1"/>
</dbReference>
<dbReference type="GO" id="GO:0015910">
    <property type="term" value="P:long-chain fatty acid import into peroxisome"/>
    <property type="evidence" value="ECO:0007669"/>
    <property type="project" value="TreeGrafter"/>
</dbReference>
<sequence length="554" mass="63456">MTLTLVMRTWASLLTSKMLGSFLQNFCSRKWPEVTRIIIFFTAITIPISGLNALLKFFTSALSTQIRERITKKVHELYMKDMNYYRSNKVGEQKLNHADQLIAEDIAKFSSQLSSVYSNLLKPLVDFVIFSYQMKKSLGNKGPLTMYFWFAFAAWISSIVMPAYWRLQIKSQELEGTFRARHKRLIESSEMIAFNGGETPEKKIIDDAYRSISSYSAYSNWKQLFSNISMGYLNKYAASSVGMTLVCLPIFLSKKYADYDASQIASFYVQCTRIMGGQAEAVLALFDLQKEIGQLAGLTIRVWELIYRLAHPEVLNLPSEEDNPPLFIESNTLTFKNVSIYKPDGTLLVKHLNFSVPKGTRVMITGENGCGKSSLFRVLRGLWPLCVGTICSPDRQSLKTFYFLSQANFVPIGSLRDILIYPKVKSDLEDVEQTDEELREVLRWSQVEMKVGETTLDFDTVMDWAAVLSPGVKQRMAFARLLYHRPLYAVLDECTNNIAPEVEIRLYNKCRELEITVFSISHKMELKKFHDFELNYDGKGGFSWIDLQINNHST</sequence>
<dbReference type="SUPFAM" id="SSF52540">
    <property type="entry name" value="P-loop containing nucleoside triphosphate hydrolases"/>
    <property type="match status" value="1"/>
</dbReference>
<keyword evidence="4 6" id="KW-1133">Transmembrane helix</keyword>
<dbReference type="Pfam" id="PF06472">
    <property type="entry name" value="ABC_membrane_2"/>
    <property type="match status" value="1"/>
</dbReference>
<feature type="transmembrane region" description="Helical" evidence="6">
    <location>
        <begin position="37"/>
        <end position="59"/>
    </location>
</feature>
<accession>A0A6B2KZY5</accession>
<dbReference type="Pfam" id="PF00005">
    <property type="entry name" value="ABC_tran"/>
    <property type="match status" value="1"/>
</dbReference>
<name>A0A6B2KZY5_9EUKA</name>
<evidence type="ECO:0000256" key="6">
    <source>
        <dbReference type="SAM" id="Phobius"/>
    </source>
</evidence>
<dbReference type="EMBL" id="GIBP01001290">
    <property type="protein sequence ID" value="NDV30259.1"/>
    <property type="molecule type" value="Transcribed_RNA"/>
</dbReference>
<dbReference type="GO" id="GO:0005324">
    <property type="term" value="F:long-chain fatty acid transmembrane transporter activity"/>
    <property type="evidence" value="ECO:0007669"/>
    <property type="project" value="TreeGrafter"/>
</dbReference>
<dbReference type="GO" id="GO:0042760">
    <property type="term" value="P:very long-chain fatty acid catabolic process"/>
    <property type="evidence" value="ECO:0007669"/>
    <property type="project" value="TreeGrafter"/>
</dbReference>
<dbReference type="GO" id="GO:0005524">
    <property type="term" value="F:ATP binding"/>
    <property type="evidence" value="ECO:0007669"/>
    <property type="project" value="InterPro"/>
</dbReference>
<evidence type="ECO:0000256" key="2">
    <source>
        <dbReference type="ARBA" id="ARBA00022448"/>
    </source>
</evidence>
<evidence type="ECO:0000313" key="8">
    <source>
        <dbReference type="EMBL" id="NDV30259.1"/>
    </source>
</evidence>
<dbReference type="PANTHER" id="PTHR11384:SF67">
    <property type="entry name" value="ATP-BINDING CASSETTE SUB-FAMILY D MEMBER 1"/>
    <property type="match status" value="1"/>
</dbReference>
<dbReference type="GO" id="GO:0140359">
    <property type="term" value="F:ABC-type transporter activity"/>
    <property type="evidence" value="ECO:0007669"/>
    <property type="project" value="InterPro"/>
</dbReference>
<dbReference type="GO" id="GO:0007031">
    <property type="term" value="P:peroxisome organization"/>
    <property type="evidence" value="ECO:0007669"/>
    <property type="project" value="TreeGrafter"/>
</dbReference>
<dbReference type="PROSITE" id="PS50893">
    <property type="entry name" value="ABC_TRANSPORTER_2"/>
    <property type="match status" value="1"/>
</dbReference>
<keyword evidence="2" id="KW-0813">Transport</keyword>
<dbReference type="InterPro" id="IPR036640">
    <property type="entry name" value="ABC1_TM_sf"/>
</dbReference>
<keyword evidence="3 6" id="KW-0812">Transmembrane</keyword>